<evidence type="ECO:0000313" key="2">
    <source>
        <dbReference type="Proteomes" id="UP000230767"/>
    </source>
</evidence>
<sequence length="378" mass="43468">MLTIWKKKQWQKWMKYRLPKNPLPLLLLVTWVWLISFSAYGGLAITTAQNNPSSAGNYTIQVNGSSGSSIFLLEPSQIVWKCPIGHQSLIAPYPGAGRPFLSIAVNLNKVICPVDWFEVFWLDETTGEWKYYISGFTQNTLLTLKPDQYYWVVVSAPCELIIPQYTPSEPDYLSMSKDELFPYLTSGAVARDWWNLSYQDRRELAVKIIELWTCTIGRTPFLSRGDPNSQSPPDWNPFLDPHPSLQWLCHCGESTGIRYCLLCGDIPCPLDIYYFRDSDEKWYCEYCSDAFHLPVFRGIAILVESNFVHFFPAMQIGEDMTDFNSWVFFQYETADIKPGDWQMPHGATVRVCKPKAFTEIGTLEIYPNPILAGEWRVP</sequence>
<name>A0A2M7R5I6_9BACT</name>
<dbReference type="EMBL" id="PFLW01000078">
    <property type="protein sequence ID" value="PIY88599.1"/>
    <property type="molecule type" value="Genomic_DNA"/>
</dbReference>
<dbReference type="Proteomes" id="UP000230767">
    <property type="component" value="Unassembled WGS sequence"/>
</dbReference>
<protein>
    <submittedName>
        <fullName evidence="1">Uncharacterized protein</fullName>
    </submittedName>
</protein>
<comment type="caution">
    <text evidence="1">The sequence shown here is derived from an EMBL/GenBank/DDBJ whole genome shotgun (WGS) entry which is preliminary data.</text>
</comment>
<reference evidence="2" key="1">
    <citation type="submission" date="2017-09" db="EMBL/GenBank/DDBJ databases">
        <title>Depth-based differentiation of microbial function through sediment-hosted aquifers and enrichment of novel symbionts in the deep terrestrial subsurface.</title>
        <authorList>
            <person name="Probst A.J."/>
            <person name="Ladd B."/>
            <person name="Jarett J.K."/>
            <person name="Geller-Mcgrath D.E."/>
            <person name="Sieber C.M.K."/>
            <person name="Emerson J.B."/>
            <person name="Anantharaman K."/>
            <person name="Thomas B.C."/>
            <person name="Malmstrom R."/>
            <person name="Stieglmeier M."/>
            <person name="Klingl A."/>
            <person name="Woyke T."/>
            <person name="Ryan C.M."/>
            <person name="Banfield J.F."/>
        </authorList>
    </citation>
    <scope>NUCLEOTIDE SEQUENCE [LARGE SCALE GENOMIC DNA]</scope>
</reference>
<accession>A0A2M7R5I6</accession>
<gene>
    <name evidence="1" type="ORF">COY73_03280</name>
</gene>
<organism evidence="1 2">
    <name type="scientific">Candidatus Nealsonbacteria bacterium CG_4_10_14_0_8_um_filter_37_14</name>
    <dbReference type="NCBI Taxonomy" id="1974684"/>
    <lineage>
        <taxon>Bacteria</taxon>
        <taxon>Candidatus Nealsoniibacteriota</taxon>
    </lineage>
</organism>
<dbReference type="AlphaFoldDB" id="A0A2M7R5I6"/>
<evidence type="ECO:0000313" key="1">
    <source>
        <dbReference type="EMBL" id="PIY88599.1"/>
    </source>
</evidence>
<proteinExistence type="predicted"/>